<gene>
    <name evidence="2" type="ORF">SAMN03084138_02525</name>
</gene>
<dbReference type="EMBL" id="FOWR01000017">
    <property type="protein sequence ID" value="SFP56199.1"/>
    <property type="molecule type" value="Genomic_DNA"/>
</dbReference>
<reference evidence="2 3" key="1">
    <citation type="submission" date="2016-10" db="EMBL/GenBank/DDBJ databases">
        <authorList>
            <person name="de Groot N.N."/>
        </authorList>
    </citation>
    <scope>NUCLEOTIDE SEQUENCE [LARGE SCALE GENOMIC DNA]</scope>
    <source>
        <strain evidence="2 3">DSM 15893</strain>
    </source>
</reference>
<evidence type="ECO:0008006" key="4">
    <source>
        <dbReference type="Google" id="ProtNLM"/>
    </source>
</evidence>
<dbReference type="RefSeq" id="WP_074927151.1">
    <property type="nucleotide sequence ID" value="NZ_FOWR01000017.1"/>
</dbReference>
<evidence type="ECO:0000313" key="3">
    <source>
        <dbReference type="Proteomes" id="UP000182692"/>
    </source>
</evidence>
<sequence length="256" mass="28733">MGRMFKALIIVPILVIRVPAHAEGIDFQECKSSECISYQQPVTTKTDTLSDLYSIPSFRAIDVRQPHQSLESLYDVAPNAQQELEDLAHQIADHVDGTVYSAGIKGEVRAKQKVEGELGGDASQLTDIVRVTVEVDSVDALTTAYAELAASAQTKEVINRFHAPRPSGYRDLKVLVALPETQMIAEVQLHLKKIADIKNGQEHEIYREIQKIERTATLEKRELSEHEFAKINRLRQTSRALYDHAWQAYQPLSMAV</sequence>
<protein>
    <recommendedName>
        <fullName evidence="4">Phosphoribosylglycinamide formyltransferase</fullName>
    </recommendedName>
</protein>
<dbReference type="OrthoDB" id="5823369at2"/>
<organism evidence="2 3">
    <name type="scientific">Enterovibrio norvegicus DSM 15893</name>
    <dbReference type="NCBI Taxonomy" id="1121869"/>
    <lineage>
        <taxon>Bacteria</taxon>
        <taxon>Pseudomonadati</taxon>
        <taxon>Pseudomonadota</taxon>
        <taxon>Gammaproteobacteria</taxon>
        <taxon>Vibrionales</taxon>
        <taxon>Vibrionaceae</taxon>
        <taxon>Enterovibrio</taxon>
    </lineage>
</organism>
<evidence type="ECO:0000256" key="1">
    <source>
        <dbReference type="SAM" id="SignalP"/>
    </source>
</evidence>
<dbReference type="InterPro" id="IPR043519">
    <property type="entry name" value="NT_sf"/>
</dbReference>
<dbReference type="STRING" id="1121869.SAMN03084138_02525"/>
<feature type="chain" id="PRO_5010368082" description="Phosphoribosylglycinamide formyltransferase" evidence="1">
    <location>
        <begin position="23"/>
        <end position="256"/>
    </location>
</feature>
<dbReference type="Proteomes" id="UP000182692">
    <property type="component" value="Unassembled WGS sequence"/>
</dbReference>
<proteinExistence type="predicted"/>
<dbReference type="GeneID" id="35870897"/>
<accession>A0A1I5RCG1</accession>
<evidence type="ECO:0000313" key="2">
    <source>
        <dbReference type="EMBL" id="SFP56199.1"/>
    </source>
</evidence>
<dbReference type="AlphaFoldDB" id="A0A1I5RCG1"/>
<dbReference type="SUPFAM" id="SSF81301">
    <property type="entry name" value="Nucleotidyltransferase"/>
    <property type="match status" value="1"/>
</dbReference>
<name>A0A1I5RCG1_9GAMM</name>
<feature type="signal peptide" evidence="1">
    <location>
        <begin position="1"/>
        <end position="22"/>
    </location>
</feature>
<keyword evidence="1" id="KW-0732">Signal</keyword>